<keyword evidence="1" id="KW-0808">Transferase</keyword>
<dbReference type="Pfam" id="PF00583">
    <property type="entry name" value="Acetyltransf_1"/>
    <property type="match status" value="1"/>
</dbReference>
<dbReference type="InterPro" id="IPR016181">
    <property type="entry name" value="Acyl_CoA_acyltransferase"/>
</dbReference>
<dbReference type="EMBL" id="BAABDD010000004">
    <property type="protein sequence ID" value="GAA3732726.1"/>
    <property type="molecule type" value="Genomic_DNA"/>
</dbReference>
<dbReference type="PANTHER" id="PTHR43877">
    <property type="entry name" value="AMINOALKYLPHOSPHONATE N-ACETYLTRANSFERASE-RELATED-RELATED"/>
    <property type="match status" value="1"/>
</dbReference>
<dbReference type="PROSITE" id="PS51186">
    <property type="entry name" value="GNAT"/>
    <property type="match status" value="1"/>
</dbReference>
<reference evidence="5" key="1">
    <citation type="journal article" date="2019" name="Int. J. Syst. Evol. Microbiol.">
        <title>The Global Catalogue of Microorganisms (GCM) 10K type strain sequencing project: providing services to taxonomists for standard genome sequencing and annotation.</title>
        <authorList>
            <consortium name="The Broad Institute Genomics Platform"/>
            <consortium name="The Broad Institute Genome Sequencing Center for Infectious Disease"/>
            <person name="Wu L."/>
            <person name="Ma J."/>
        </authorList>
    </citation>
    <scope>NUCLEOTIDE SEQUENCE [LARGE SCALE GENOMIC DNA]</scope>
    <source>
        <strain evidence="5">JCM 17137</strain>
    </source>
</reference>
<evidence type="ECO:0000256" key="1">
    <source>
        <dbReference type="ARBA" id="ARBA00022679"/>
    </source>
</evidence>
<gene>
    <name evidence="4" type="ORF">GCM10022402_11590</name>
</gene>
<keyword evidence="2" id="KW-0012">Acyltransferase</keyword>
<evidence type="ECO:0000313" key="5">
    <source>
        <dbReference type="Proteomes" id="UP001500908"/>
    </source>
</evidence>
<evidence type="ECO:0000256" key="2">
    <source>
        <dbReference type="ARBA" id="ARBA00023315"/>
    </source>
</evidence>
<comment type="caution">
    <text evidence="4">The sequence shown here is derived from an EMBL/GenBank/DDBJ whole genome shotgun (WGS) entry which is preliminary data.</text>
</comment>
<accession>A0ABP7F6Z5</accession>
<evidence type="ECO:0000259" key="3">
    <source>
        <dbReference type="PROSITE" id="PS51186"/>
    </source>
</evidence>
<organism evidence="4 5">
    <name type="scientific">Salinactinospora qingdaonensis</name>
    <dbReference type="NCBI Taxonomy" id="702744"/>
    <lineage>
        <taxon>Bacteria</taxon>
        <taxon>Bacillati</taxon>
        <taxon>Actinomycetota</taxon>
        <taxon>Actinomycetes</taxon>
        <taxon>Streptosporangiales</taxon>
        <taxon>Nocardiopsidaceae</taxon>
        <taxon>Salinactinospora</taxon>
    </lineage>
</organism>
<dbReference type="Proteomes" id="UP001500908">
    <property type="component" value="Unassembled WGS sequence"/>
</dbReference>
<proteinExistence type="predicted"/>
<sequence>MVALSLRAWAPVFASLENVLGDSGVYAQMHPDWRADQRRAVQQACGSENIHVWVAEVDTLVAGFVAVRLDHEASLGEIYMVAVDPDHQRSGVGTALTSFALEWIKEQGMAVAMVETGGDPGHAPARRVYERAGFVQLPIARYFKKL</sequence>
<evidence type="ECO:0000313" key="4">
    <source>
        <dbReference type="EMBL" id="GAA3732726.1"/>
    </source>
</evidence>
<dbReference type="InterPro" id="IPR000182">
    <property type="entry name" value="GNAT_dom"/>
</dbReference>
<protein>
    <submittedName>
        <fullName evidence="4">GNAT family N-acetyltransferase</fullName>
    </submittedName>
</protein>
<keyword evidence="5" id="KW-1185">Reference proteome</keyword>
<feature type="domain" description="N-acetyltransferase" evidence="3">
    <location>
        <begin position="1"/>
        <end position="146"/>
    </location>
</feature>
<dbReference type="CDD" id="cd04301">
    <property type="entry name" value="NAT_SF"/>
    <property type="match status" value="1"/>
</dbReference>
<name>A0ABP7F6Z5_9ACTN</name>
<dbReference type="Gene3D" id="3.40.630.30">
    <property type="match status" value="1"/>
</dbReference>
<dbReference type="SUPFAM" id="SSF55729">
    <property type="entry name" value="Acyl-CoA N-acyltransferases (Nat)"/>
    <property type="match status" value="1"/>
</dbReference>
<dbReference type="InterPro" id="IPR050832">
    <property type="entry name" value="Bact_Acetyltransf"/>
</dbReference>